<keyword evidence="2" id="KW-0812">Transmembrane</keyword>
<proteinExistence type="predicted"/>
<keyword evidence="1" id="KW-0175">Coiled coil</keyword>
<dbReference type="AlphaFoldDB" id="A0A5S9F5K3"/>
<keyword evidence="4" id="KW-1185">Reference proteome</keyword>
<dbReference type="SUPFAM" id="SSF57938">
    <property type="entry name" value="DnaJ/Hsp40 cysteine-rich domain"/>
    <property type="match status" value="1"/>
</dbReference>
<evidence type="ECO:0000313" key="3">
    <source>
        <dbReference type="EMBL" id="BBM85654.1"/>
    </source>
</evidence>
<dbReference type="InterPro" id="IPR036410">
    <property type="entry name" value="HSP_DnaJ_Cys-rich_dom_sf"/>
</dbReference>
<reference evidence="3 4" key="1">
    <citation type="submission" date="2019-08" db="EMBL/GenBank/DDBJ databases">
        <title>Complete genome sequence of Candidatus Uab amorphum.</title>
        <authorList>
            <person name="Shiratori T."/>
            <person name="Suzuki S."/>
            <person name="Kakizawa Y."/>
            <person name="Ishida K."/>
        </authorList>
    </citation>
    <scope>NUCLEOTIDE SEQUENCE [LARGE SCALE GENOMIC DNA]</scope>
    <source>
        <strain evidence="3 4">SRT547</strain>
    </source>
</reference>
<evidence type="ECO:0000256" key="2">
    <source>
        <dbReference type="SAM" id="Phobius"/>
    </source>
</evidence>
<feature type="coiled-coil region" evidence="1">
    <location>
        <begin position="516"/>
        <end position="545"/>
    </location>
</feature>
<dbReference type="EMBL" id="AP019860">
    <property type="protein sequence ID" value="BBM85654.1"/>
    <property type="molecule type" value="Genomic_DNA"/>
</dbReference>
<dbReference type="RefSeq" id="WP_151969745.1">
    <property type="nucleotide sequence ID" value="NZ_AP019860.1"/>
</dbReference>
<keyword evidence="2" id="KW-0472">Membrane</keyword>
<name>A0A5S9F5K3_UABAM</name>
<sequence length="678" mass="77790">MSTYSIKVNCSCGKILKVPEKYAGKRVKCPCERKISIPTIEEIKKKIGDDKEDLRNCPTCGAFLNKDDVICVACRMNLQTGEWDNSAPPAAYTKPKSSKFEYVVTAAVVIVAVMAGIWVMSDKTETATDDQNTMVMGTEKDDFNFAAAWQSLDNMPEDNSQAINKKMEAFVKKMFNADVSKAIQDLETKKYELMAKESHGKLKADMDPITRWYTLEQLSRQFDGTVYAAKSIKTDQHKQMEKIKGIVGGQQEKLQEYMNDGQYQRVLMESFQFVNQIPFELRNNVELKPMLSRMDNTYQEALSNLHVKEQQVAQETTEKNTSDEELKKVEAKIASVSQKIGAMTANWEYKKALDLVEPLAIQAEKYRDVASDNITIILKMHDSLIRLNKLWNAIAQGAEFSVGKKKQMFLRANDKAFINGKIVKYENDKLYVVTREKTKKVVNLRSIRADELINKFALESDFPKEYVYGLALHFYASNSMHFNVRDTFEKLKKPSEEHNELVANAKTQIDRRIALRNEIAQRVDEAQEERDLKRQEQALEKDKQRAWQYAQSIVEDFNEGNFEKVLDELQVIKDMLPKDEVVKMSKRLGSEQGYTLKKFAELALNTCAVCGQDGLVECRSCLGEGIVEKTIQLKEDSVTKKRYCRTCNGAKTLRCPSCYKRHFSKPYQMLQAWYDDLH</sequence>
<keyword evidence="2" id="KW-1133">Transmembrane helix</keyword>
<evidence type="ECO:0000256" key="1">
    <source>
        <dbReference type="SAM" id="Coils"/>
    </source>
</evidence>
<dbReference type="Proteomes" id="UP000326354">
    <property type="component" value="Chromosome"/>
</dbReference>
<organism evidence="3 4">
    <name type="scientific">Uabimicrobium amorphum</name>
    <dbReference type="NCBI Taxonomy" id="2596890"/>
    <lineage>
        <taxon>Bacteria</taxon>
        <taxon>Pseudomonadati</taxon>
        <taxon>Planctomycetota</taxon>
        <taxon>Candidatus Uabimicrobiia</taxon>
        <taxon>Candidatus Uabimicrobiales</taxon>
        <taxon>Candidatus Uabimicrobiaceae</taxon>
        <taxon>Candidatus Uabimicrobium</taxon>
    </lineage>
</organism>
<dbReference type="OrthoDB" id="278173at2"/>
<gene>
    <name evidence="3" type="ORF">UABAM_04028</name>
</gene>
<accession>A0A5S9F5K3</accession>
<feature type="coiled-coil region" evidence="1">
    <location>
        <begin position="312"/>
        <end position="339"/>
    </location>
</feature>
<protein>
    <submittedName>
        <fullName evidence="3">Uncharacterized protein</fullName>
    </submittedName>
</protein>
<evidence type="ECO:0000313" key="4">
    <source>
        <dbReference type="Proteomes" id="UP000326354"/>
    </source>
</evidence>
<feature type="transmembrane region" description="Helical" evidence="2">
    <location>
        <begin position="102"/>
        <end position="121"/>
    </location>
</feature>
<dbReference type="KEGG" id="uam:UABAM_04028"/>